<evidence type="ECO:0000313" key="1">
    <source>
        <dbReference type="EMBL" id="KAK8488429.1"/>
    </source>
</evidence>
<gene>
    <name evidence="1" type="ORF">V6N12_066752</name>
</gene>
<keyword evidence="2" id="KW-1185">Reference proteome</keyword>
<comment type="caution">
    <text evidence="1">The sequence shown here is derived from an EMBL/GenBank/DDBJ whole genome shotgun (WGS) entry which is preliminary data.</text>
</comment>
<organism evidence="1 2">
    <name type="scientific">Hibiscus sabdariffa</name>
    <name type="common">roselle</name>
    <dbReference type="NCBI Taxonomy" id="183260"/>
    <lineage>
        <taxon>Eukaryota</taxon>
        <taxon>Viridiplantae</taxon>
        <taxon>Streptophyta</taxon>
        <taxon>Embryophyta</taxon>
        <taxon>Tracheophyta</taxon>
        <taxon>Spermatophyta</taxon>
        <taxon>Magnoliopsida</taxon>
        <taxon>eudicotyledons</taxon>
        <taxon>Gunneridae</taxon>
        <taxon>Pentapetalae</taxon>
        <taxon>rosids</taxon>
        <taxon>malvids</taxon>
        <taxon>Malvales</taxon>
        <taxon>Malvaceae</taxon>
        <taxon>Malvoideae</taxon>
        <taxon>Hibiscus</taxon>
    </lineage>
</organism>
<reference evidence="1 2" key="1">
    <citation type="journal article" date="2024" name="G3 (Bethesda)">
        <title>Genome assembly of Hibiscus sabdariffa L. provides insights into metabolisms of medicinal natural products.</title>
        <authorList>
            <person name="Kim T."/>
        </authorList>
    </citation>
    <scope>NUCLEOTIDE SEQUENCE [LARGE SCALE GENOMIC DNA]</scope>
    <source>
        <strain evidence="1">TK-2024</strain>
        <tissue evidence="1">Old leaves</tissue>
    </source>
</reference>
<evidence type="ECO:0000313" key="2">
    <source>
        <dbReference type="Proteomes" id="UP001472677"/>
    </source>
</evidence>
<accession>A0ABR2A6E8</accession>
<proteinExistence type="predicted"/>
<dbReference type="EMBL" id="JBBPBM010001005">
    <property type="protein sequence ID" value="KAK8488429.1"/>
    <property type="molecule type" value="Genomic_DNA"/>
</dbReference>
<name>A0ABR2A6E8_9ROSI</name>
<sequence length="200" mass="21972">MVVSVTMRSHLHVFHVRTYVKAVQWLRVMRPCFGVGAKDECGHSYCIPFVSVSILFLASNSDGTTPILSIAPTTMSELATVDASMIVNVVPFVPSRATLTIAPIEADVVFVEPTPHVLEDVVILVADFAMDKGKLSPVIYVVEVKSKKSLPDSSHASMVEFESWMNSQPHSSEFTKSINQEHATHVKKGSLVLEMVKDKC</sequence>
<dbReference type="Proteomes" id="UP001472677">
    <property type="component" value="Unassembled WGS sequence"/>
</dbReference>
<protein>
    <submittedName>
        <fullName evidence="1">Uncharacterized protein</fullName>
    </submittedName>
</protein>